<organism evidence="2 3">
    <name type="scientific">Christensenella minuta</name>
    <dbReference type="NCBI Taxonomy" id="626937"/>
    <lineage>
        <taxon>Bacteria</taxon>
        <taxon>Bacillati</taxon>
        <taxon>Bacillota</taxon>
        <taxon>Clostridia</taxon>
        <taxon>Christensenellales</taxon>
        <taxon>Christensenellaceae</taxon>
        <taxon>Christensenella</taxon>
    </lineage>
</organism>
<comment type="caution">
    <text evidence="2">The sequence shown here is derived from an EMBL/GenBank/DDBJ whole genome shotgun (WGS) entry which is preliminary data.</text>
</comment>
<dbReference type="EMBL" id="LSZW01000047">
    <property type="protein sequence ID" value="KXK66232.1"/>
    <property type="molecule type" value="Genomic_DNA"/>
</dbReference>
<gene>
    <name evidence="2" type="ORF">HMPREF3293_00969</name>
</gene>
<dbReference type="Proteomes" id="UP000070366">
    <property type="component" value="Unassembled WGS sequence"/>
</dbReference>
<keyword evidence="1" id="KW-0472">Membrane</keyword>
<proteinExistence type="predicted"/>
<name>A0A136Q6G9_9FIRM</name>
<dbReference type="RefSeq" id="WP_258106571.1">
    <property type="nucleotide sequence ID" value="NZ_CABMOF010000003.1"/>
</dbReference>
<protein>
    <submittedName>
        <fullName evidence="2">Uncharacterized protein</fullName>
    </submittedName>
</protein>
<accession>A0A136Q6G9</accession>
<evidence type="ECO:0000313" key="2">
    <source>
        <dbReference type="EMBL" id="KXK66232.1"/>
    </source>
</evidence>
<feature type="transmembrane region" description="Helical" evidence="1">
    <location>
        <begin position="23"/>
        <end position="43"/>
    </location>
</feature>
<evidence type="ECO:0000313" key="3">
    <source>
        <dbReference type="Proteomes" id="UP000070366"/>
    </source>
</evidence>
<sequence length="44" mass="5304">MLLIIIPLILIIAFIWLIVKLKVLWWLFLIGIALMLWWFIAILI</sequence>
<evidence type="ECO:0000256" key="1">
    <source>
        <dbReference type="SAM" id="Phobius"/>
    </source>
</evidence>
<keyword evidence="1" id="KW-0812">Transmembrane</keyword>
<dbReference type="AlphaFoldDB" id="A0A136Q6G9"/>
<keyword evidence="1" id="KW-1133">Transmembrane helix</keyword>
<reference evidence="2 3" key="1">
    <citation type="submission" date="2016-02" db="EMBL/GenBank/DDBJ databases">
        <authorList>
            <person name="Wen L."/>
            <person name="He K."/>
            <person name="Yang H."/>
        </authorList>
    </citation>
    <scope>NUCLEOTIDE SEQUENCE [LARGE SCALE GENOMIC DNA]</scope>
    <source>
        <strain evidence="2 3">DSM 22607</strain>
    </source>
</reference>
<keyword evidence="3" id="KW-1185">Reference proteome</keyword>